<dbReference type="Proteomes" id="UP001595816">
    <property type="component" value="Unassembled WGS sequence"/>
</dbReference>
<accession>A0ABV8LQA5</accession>
<sequence length="144" mass="15612">MRPTFVFDGDCAFCTLCANFVNRWIPTPAEVVPWQRADLAELGVSKQAAQQAVQWVAEGREPLAGPEAVGALLRSSNLFWKPFGWVLALPPVRAAAWPLYRLIARNRHHMPGGTAACALPVDHPAATPVAPAPVRKLAKVSAIR</sequence>
<evidence type="ECO:0000313" key="1">
    <source>
        <dbReference type="EMBL" id="MFC4132940.1"/>
    </source>
</evidence>
<proteinExistence type="predicted"/>
<name>A0ABV8LQA5_9ACTN</name>
<organism evidence="1 2">
    <name type="scientific">Hamadaea flava</name>
    <dbReference type="NCBI Taxonomy" id="1742688"/>
    <lineage>
        <taxon>Bacteria</taxon>
        <taxon>Bacillati</taxon>
        <taxon>Actinomycetota</taxon>
        <taxon>Actinomycetes</taxon>
        <taxon>Micromonosporales</taxon>
        <taxon>Micromonosporaceae</taxon>
        <taxon>Hamadaea</taxon>
    </lineage>
</organism>
<dbReference type="EMBL" id="JBHSAY010000009">
    <property type="protein sequence ID" value="MFC4132940.1"/>
    <property type="molecule type" value="Genomic_DNA"/>
</dbReference>
<evidence type="ECO:0000313" key="2">
    <source>
        <dbReference type="Proteomes" id="UP001595816"/>
    </source>
</evidence>
<protein>
    <submittedName>
        <fullName evidence="1">Thiol-disulfide oxidoreductase DCC family protein</fullName>
    </submittedName>
</protein>
<keyword evidence="2" id="KW-1185">Reference proteome</keyword>
<reference evidence="2" key="1">
    <citation type="journal article" date="2019" name="Int. J. Syst. Evol. Microbiol.">
        <title>The Global Catalogue of Microorganisms (GCM) 10K type strain sequencing project: providing services to taxonomists for standard genome sequencing and annotation.</title>
        <authorList>
            <consortium name="The Broad Institute Genomics Platform"/>
            <consortium name="The Broad Institute Genome Sequencing Center for Infectious Disease"/>
            <person name="Wu L."/>
            <person name="Ma J."/>
        </authorList>
    </citation>
    <scope>NUCLEOTIDE SEQUENCE [LARGE SCALE GENOMIC DNA]</scope>
    <source>
        <strain evidence="2">CGMCC 4.7289</strain>
    </source>
</reference>
<dbReference type="RefSeq" id="WP_253752189.1">
    <property type="nucleotide sequence ID" value="NZ_JAMZDZ010000001.1"/>
</dbReference>
<gene>
    <name evidence="1" type="ORF">ACFOZ4_20205</name>
</gene>
<comment type="caution">
    <text evidence="1">The sequence shown here is derived from an EMBL/GenBank/DDBJ whole genome shotgun (WGS) entry which is preliminary data.</text>
</comment>
<dbReference type="Pfam" id="PF04134">
    <property type="entry name" value="DCC1-like"/>
    <property type="match status" value="1"/>
</dbReference>
<dbReference type="InterPro" id="IPR007263">
    <property type="entry name" value="DCC1-like"/>
</dbReference>